<sequence>MTMKAPARNDWTTTLFDCCAQPSGLGFCFYALCCPSCAYGSNVELMEPVMCCGGHCCGACCAYTCMACLGCPCMLQMMARGYIRNKYGIPGGGCGDFLVTWCCTPCALCQERRELLIRGHGKGGVVQGGFHSVQQAPQQHQMVMMPVPVPQPGYYPPPQPGYYPPPQPGYYPPPQPGYPVLQPGYPPQAPPQGYCPSAPTEAVAQGKVV</sequence>
<evidence type="ECO:0008006" key="4">
    <source>
        <dbReference type="Google" id="ProtNLM"/>
    </source>
</evidence>
<keyword evidence="3" id="KW-1185">Reference proteome</keyword>
<dbReference type="Pfam" id="PF04749">
    <property type="entry name" value="PLAC8"/>
    <property type="match status" value="1"/>
</dbReference>
<evidence type="ECO:0000256" key="1">
    <source>
        <dbReference type="SAM" id="MobiDB-lite"/>
    </source>
</evidence>
<organism evidence="2 3">
    <name type="scientific">Pleodorina starrii</name>
    <dbReference type="NCBI Taxonomy" id="330485"/>
    <lineage>
        <taxon>Eukaryota</taxon>
        <taxon>Viridiplantae</taxon>
        <taxon>Chlorophyta</taxon>
        <taxon>core chlorophytes</taxon>
        <taxon>Chlorophyceae</taxon>
        <taxon>CS clade</taxon>
        <taxon>Chlamydomonadales</taxon>
        <taxon>Volvocaceae</taxon>
        <taxon>Pleodorina</taxon>
    </lineage>
</organism>
<name>A0A9W6BQA5_9CHLO</name>
<feature type="region of interest" description="Disordered" evidence="1">
    <location>
        <begin position="165"/>
        <end position="209"/>
    </location>
</feature>
<evidence type="ECO:0000313" key="3">
    <source>
        <dbReference type="Proteomes" id="UP001165080"/>
    </source>
</evidence>
<dbReference type="AlphaFoldDB" id="A0A9W6BQA5"/>
<dbReference type="Proteomes" id="UP001165080">
    <property type="component" value="Unassembled WGS sequence"/>
</dbReference>
<reference evidence="2 3" key="1">
    <citation type="journal article" date="2023" name="Commun. Biol.">
        <title>Reorganization of the ancestral sex-determining regions during the evolution of trioecy in Pleodorina starrii.</title>
        <authorList>
            <person name="Takahashi K."/>
            <person name="Suzuki S."/>
            <person name="Kawai-Toyooka H."/>
            <person name="Yamamoto K."/>
            <person name="Hamaji T."/>
            <person name="Ootsuki R."/>
            <person name="Yamaguchi H."/>
            <person name="Kawachi M."/>
            <person name="Higashiyama T."/>
            <person name="Nozaki H."/>
        </authorList>
    </citation>
    <scope>NUCLEOTIDE SEQUENCE [LARGE SCALE GENOMIC DNA]</scope>
    <source>
        <strain evidence="2 3">NIES-4479</strain>
    </source>
</reference>
<feature type="compositionally biased region" description="Pro residues" evidence="1">
    <location>
        <begin position="165"/>
        <end position="177"/>
    </location>
</feature>
<evidence type="ECO:0000313" key="2">
    <source>
        <dbReference type="EMBL" id="GLC55910.1"/>
    </source>
</evidence>
<dbReference type="PANTHER" id="PTHR15907">
    <property type="entry name" value="DUF614 FAMILY PROTEIN-RELATED"/>
    <property type="match status" value="1"/>
</dbReference>
<dbReference type="NCBIfam" id="TIGR01571">
    <property type="entry name" value="A_thal_Cys_rich"/>
    <property type="match status" value="1"/>
</dbReference>
<proteinExistence type="predicted"/>
<accession>A0A9W6BQA5</accession>
<comment type="caution">
    <text evidence="2">The sequence shown here is derived from an EMBL/GenBank/DDBJ whole genome shotgun (WGS) entry which is preliminary data.</text>
</comment>
<protein>
    <recommendedName>
        <fullName evidence="4">PLAC8 family protein</fullName>
    </recommendedName>
</protein>
<gene>
    <name evidence="2" type="primary">PLESTB001608</name>
    <name evidence="2" type="ORF">PLESTB_001043100</name>
</gene>
<dbReference type="InterPro" id="IPR006461">
    <property type="entry name" value="PLAC_motif_containing"/>
</dbReference>
<dbReference type="EMBL" id="BRXU01000014">
    <property type="protein sequence ID" value="GLC55910.1"/>
    <property type="molecule type" value="Genomic_DNA"/>
</dbReference>